<comment type="caution">
    <text evidence="1">The sequence shown here is derived from an EMBL/GenBank/DDBJ whole genome shotgun (WGS) entry which is preliminary data.</text>
</comment>
<evidence type="ECO:0000313" key="2">
    <source>
        <dbReference type="Proteomes" id="UP000186817"/>
    </source>
</evidence>
<dbReference type="Proteomes" id="UP000186817">
    <property type="component" value="Unassembled WGS sequence"/>
</dbReference>
<evidence type="ECO:0000313" key="1">
    <source>
        <dbReference type="EMBL" id="OLP87039.1"/>
    </source>
</evidence>
<gene>
    <name evidence="1" type="ORF">AK812_SmicGene31786</name>
</gene>
<keyword evidence="2" id="KW-1185">Reference proteome</keyword>
<proteinExistence type="predicted"/>
<dbReference type="EMBL" id="LSRX01000884">
    <property type="protein sequence ID" value="OLP87039.1"/>
    <property type="molecule type" value="Genomic_DNA"/>
</dbReference>
<protein>
    <submittedName>
        <fullName evidence="1">Uncharacterized protein</fullName>
    </submittedName>
</protein>
<reference evidence="1 2" key="1">
    <citation type="submission" date="2016-02" db="EMBL/GenBank/DDBJ databases">
        <title>Genome analysis of coral dinoflagellate symbionts highlights evolutionary adaptations to a symbiotic lifestyle.</title>
        <authorList>
            <person name="Aranda M."/>
            <person name="Li Y."/>
            <person name="Liew Y.J."/>
            <person name="Baumgarten S."/>
            <person name="Simakov O."/>
            <person name="Wilson M."/>
            <person name="Piel J."/>
            <person name="Ashoor H."/>
            <person name="Bougouffa S."/>
            <person name="Bajic V.B."/>
            <person name="Ryu T."/>
            <person name="Ravasi T."/>
            <person name="Bayer T."/>
            <person name="Micklem G."/>
            <person name="Kim H."/>
            <person name="Bhak J."/>
            <person name="Lajeunesse T.C."/>
            <person name="Voolstra C.R."/>
        </authorList>
    </citation>
    <scope>NUCLEOTIDE SEQUENCE [LARGE SCALE GENOMIC DNA]</scope>
    <source>
        <strain evidence="1 2">CCMP2467</strain>
    </source>
</reference>
<name>A0A1Q9CVX2_SYMMI</name>
<accession>A0A1Q9CVX2</accession>
<dbReference type="AlphaFoldDB" id="A0A1Q9CVX2"/>
<organism evidence="1 2">
    <name type="scientific">Symbiodinium microadriaticum</name>
    <name type="common">Dinoflagellate</name>
    <name type="synonym">Zooxanthella microadriatica</name>
    <dbReference type="NCBI Taxonomy" id="2951"/>
    <lineage>
        <taxon>Eukaryota</taxon>
        <taxon>Sar</taxon>
        <taxon>Alveolata</taxon>
        <taxon>Dinophyceae</taxon>
        <taxon>Suessiales</taxon>
        <taxon>Symbiodiniaceae</taxon>
        <taxon>Symbiodinium</taxon>
    </lineage>
</organism>
<sequence>MFDEAARSDWIMNPIATGNQQQEDFIGKSLEVGLLLPAEAFNLLLERVARDDGLAAAANLYMEAAEGGISPTVETFNSMMQAAAAWRYTLGLC</sequence>